<evidence type="ECO:0000313" key="4">
    <source>
        <dbReference type="Proteomes" id="UP000270342"/>
    </source>
</evidence>
<dbReference type="Pfam" id="PF03551">
    <property type="entry name" value="PadR"/>
    <property type="match status" value="1"/>
</dbReference>
<dbReference type="AlphaFoldDB" id="A0A494XZQ5"/>
<organism evidence="3 4">
    <name type="scientific">Pararobbsia silviterrae</name>
    <dbReference type="NCBI Taxonomy" id="1792498"/>
    <lineage>
        <taxon>Bacteria</taxon>
        <taxon>Pseudomonadati</taxon>
        <taxon>Pseudomonadota</taxon>
        <taxon>Betaproteobacteria</taxon>
        <taxon>Burkholderiales</taxon>
        <taxon>Burkholderiaceae</taxon>
        <taxon>Pararobbsia</taxon>
    </lineage>
</organism>
<dbReference type="Proteomes" id="UP000270342">
    <property type="component" value="Unassembled WGS sequence"/>
</dbReference>
<keyword evidence="4" id="KW-1185">Reference proteome</keyword>
<evidence type="ECO:0000256" key="1">
    <source>
        <dbReference type="SAM" id="MobiDB-lite"/>
    </source>
</evidence>
<accession>A0A494XZQ5</accession>
<protein>
    <submittedName>
        <fullName evidence="3">PadR family transcriptional regulator</fullName>
    </submittedName>
</protein>
<dbReference type="SUPFAM" id="SSF46785">
    <property type="entry name" value="Winged helix' DNA-binding domain"/>
    <property type="match status" value="1"/>
</dbReference>
<feature type="region of interest" description="Disordered" evidence="1">
    <location>
        <begin position="1"/>
        <end position="29"/>
    </location>
</feature>
<dbReference type="PANTHER" id="PTHR43252:SF7">
    <property type="entry name" value="TRANSCRIPTIONAL REGULATOR YQJI"/>
    <property type="match status" value="1"/>
</dbReference>
<dbReference type="EMBL" id="RBZU01000004">
    <property type="protein sequence ID" value="RKP56014.1"/>
    <property type="molecule type" value="Genomic_DNA"/>
</dbReference>
<sequence length="192" mass="20819">MIGRHRGGGRFGGGPFGGGDDMSDFQGGRDGGARMGRMFGHGDLRLLLLALIEKEARHGYELIRVIEEMSGGAYTPSPGAIYPTLTLLEEAGYAEATTEGGNRKQYRITDQGREYLATHREAADSLIERMDLAGRMASKMSLPASLRAAFRQLKGAVLTHPRSWDPAETARVIEILERAAADIAQSRNADSK</sequence>
<name>A0A494XZQ5_9BURK</name>
<feature type="compositionally biased region" description="Gly residues" evidence="1">
    <location>
        <begin position="9"/>
        <end position="20"/>
    </location>
</feature>
<comment type="caution">
    <text evidence="3">The sequence shown here is derived from an EMBL/GenBank/DDBJ whole genome shotgun (WGS) entry which is preliminary data.</text>
</comment>
<dbReference type="InterPro" id="IPR005149">
    <property type="entry name" value="Tscrpt_reg_PadR_N"/>
</dbReference>
<evidence type="ECO:0000259" key="2">
    <source>
        <dbReference type="Pfam" id="PF03551"/>
    </source>
</evidence>
<evidence type="ECO:0000313" key="3">
    <source>
        <dbReference type="EMBL" id="RKP56014.1"/>
    </source>
</evidence>
<dbReference type="InterPro" id="IPR036390">
    <property type="entry name" value="WH_DNA-bd_sf"/>
</dbReference>
<dbReference type="OrthoDB" id="9814826at2"/>
<dbReference type="PANTHER" id="PTHR43252">
    <property type="entry name" value="TRANSCRIPTIONAL REGULATOR YQJI"/>
    <property type="match status" value="1"/>
</dbReference>
<proteinExistence type="predicted"/>
<feature type="domain" description="Transcription regulator PadR N-terminal" evidence="2">
    <location>
        <begin position="48"/>
        <end position="117"/>
    </location>
</feature>
<dbReference type="Gene3D" id="1.10.10.10">
    <property type="entry name" value="Winged helix-like DNA-binding domain superfamily/Winged helix DNA-binding domain"/>
    <property type="match status" value="1"/>
</dbReference>
<gene>
    <name evidence="3" type="ORF">D7S86_10560</name>
</gene>
<reference evidence="3 4" key="1">
    <citation type="submission" date="2018-10" db="EMBL/GenBank/DDBJ databases">
        <title>Robbsia sp. DHC34, isolated from soil.</title>
        <authorList>
            <person name="Gao Z.-H."/>
            <person name="Qiu L.-H."/>
        </authorList>
    </citation>
    <scope>NUCLEOTIDE SEQUENCE [LARGE SCALE GENOMIC DNA]</scope>
    <source>
        <strain evidence="3 4">DHC34</strain>
    </source>
</reference>
<dbReference type="InterPro" id="IPR036388">
    <property type="entry name" value="WH-like_DNA-bd_sf"/>
</dbReference>